<feature type="domain" description="GIY-YIG" evidence="1">
    <location>
        <begin position="720"/>
        <end position="810"/>
    </location>
</feature>
<accession>A0ABM5JXR1</accession>
<dbReference type="PANTHER" id="PTHR21301:SF10">
    <property type="entry name" value="REVERSE TRANSCRIPTASE DOMAIN-CONTAINING PROTEIN"/>
    <property type="match status" value="1"/>
</dbReference>
<feature type="domain" description="Reverse transcriptase" evidence="2">
    <location>
        <begin position="321"/>
        <end position="558"/>
    </location>
</feature>
<keyword evidence="4" id="KW-1185">Reference proteome</keyword>
<protein>
    <recommendedName>
        <fullName evidence="5">Reverse transcriptase domain-containing protein</fullName>
    </recommendedName>
</protein>
<evidence type="ECO:0008006" key="5">
    <source>
        <dbReference type="Google" id="ProtNLM"/>
    </source>
</evidence>
<evidence type="ECO:0000313" key="3">
    <source>
        <dbReference type="EnsemblMetazoa" id="XP_050502725.1"/>
    </source>
</evidence>
<dbReference type="PROSITE" id="PS00028">
    <property type="entry name" value="ZINC_FINGER_C2H2_1"/>
    <property type="match status" value="1"/>
</dbReference>
<dbReference type="GeneID" id="126882002"/>
<proteinExistence type="predicted"/>
<dbReference type="InterPro" id="IPR000477">
    <property type="entry name" value="RT_dom"/>
</dbReference>
<dbReference type="InterPro" id="IPR013087">
    <property type="entry name" value="Znf_C2H2_type"/>
</dbReference>
<dbReference type="EnsemblMetazoa" id="XM_050646768.1">
    <property type="protein sequence ID" value="XP_050502725.1"/>
    <property type="gene ID" value="LOC126882002"/>
</dbReference>
<dbReference type="RefSeq" id="XP_050502725.1">
    <property type="nucleotide sequence ID" value="XM_050646768.1"/>
</dbReference>
<evidence type="ECO:0000259" key="2">
    <source>
        <dbReference type="PROSITE" id="PS50878"/>
    </source>
</evidence>
<dbReference type="SUPFAM" id="SSF56672">
    <property type="entry name" value="DNA/RNA polymerases"/>
    <property type="match status" value="1"/>
</dbReference>
<name>A0ABM5JXR1_DIAVI</name>
<organism evidence="3 4">
    <name type="scientific">Diabrotica virgifera virgifera</name>
    <name type="common">western corn rootworm</name>
    <dbReference type="NCBI Taxonomy" id="50390"/>
    <lineage>
        <taxon>Eukaryota</taxon>
        <taxon>Metazoa</taxon>
        <taxon>Ecdysozoa</taxon>
        <taxon>Arthropoda</taxon>
        <taxon>Hexapoda</taxon>
        <taxon>Insecta</taxon>
        <taxon>Pterygota</taxon>
        <taxon>Neoptera</taxon>
        <taxon>Endopterygota</taxon>
        <taxon>Coleoptera</taxon>
        <taxon>Polyphaga</taxon>
        <taxon>Cucujiformia</taxon>
        <taxon>Chrysomeloidea</taxon>
        <taxon>Chrysomelidae</taxon>
        <taxon>Galerucinae</taxon>
        <taxon>Diabroticina</taxon>
        <taxon>Diabroticites</taxon>
        <taxon>Diabrotica</taxon>
    </lineage>
</organism>
<dbReference type="PANTHER" id="PTHR21301">
    <property type="entry name" value="REVERSE TRANSCRIPTASE"/>
    <property type="match status" value="1"/>
</dbReference>
<evidence type="ECO:0000313" key="4">
    <source>
        <dbReference type="Proteomes" id="UP001652700"/>
    </source>
</evidence>
<dbReference type="CDD" id="cd10442">
    <property type="entry name" value="GIY-YIG_PLEs"/>
    <property type="match status" value="1"/>
</dbReference>
<reference evidence="3" key="1">
    <citation type="submission" date="2025-05" db="UniProtKB">
        <authorList>
            <consortium name="EnsemblMetazoa"/>
        </authorList>
    </citation>
    <scope>IDENTIFICATION</scope>
</reference>
<dbReference type="InterPro" id="IPR000305">
    <property type="entry name" value="GIY-YIG_endonuc"/>
</dbReference>
<dbReference type="Proteomes" id="UP001652700">
    <property type="component" value="Unplaced"/>
</dbReference>
<evidence type="ECO:0000259" key="1">
    <source>
        <dbReference type="PROSITE" id="PS50164"/>
    </source>
</evidence>
<dbReference type="Pfam" id="PF00078">
    <property type="entry name" value="RVT_1"/>
    <property type="match status" value="1"/>
</dbReference>
<dbReference type="InterPro" id="IPR058912">
    <property type="entry name" value="HTH_animal"/>
</dbReference>
<dbReference type="Gene3D" id="3.40.1440.10">
    <property type="entry name" value="GIY-YIG endonuclease"/>
    <property type="match status" value="1"/>
</dbReference>
<dbReference type="InterPro" id="IPR043502">
    <property type="entry name" value="DNA/RNA_pol_sf"/>
</dbReference>
<dbReference type="PROSITE" id="PS50164">
    <property type="entry name" value="GIY_YIG"/>
    <property type="match status" value="1"/>
</dbReference>
<sequence length="830" mass="95914">MGFFENIRRGYGSASVDFLKQWTNFNIKLASLNNRRIFLLKCRRNLCFPVHIENGKFNVNNLLHHKGGKLGSKIQNFNSNLKTKILNLEISVTISDITYIEKNLHQLKNILEQHLPAPLLQEFYRRQKIKYNKVFFQIRNNNIKKFNKIKIDQFSKITFQEKWFKNLTDITFPYNVKKLLSLGPKFCLFPSAKDFKMSSLLSDIEFLISGLELQEKDIMRSQSTNVITNFLHKTSKEGHFLNNIYNECKQFLKSHPEIYIVRSDKGNVTVAMYKNDYIEKSNSLLNDKKSYIELRNSPVCTLQQKANKLVSDLASSKSITTEAAKSLKIYNAVAPRFYTLPKVHKPTISMRPIVSSIDAPNSKLAKHLTEILTISYNESNEFYIRDSFTFSNFINNVKVPNNYILISLDVVSLFTNLPLDAILNSIKNNWNSISLHTKISVEDFIRILTFIFDSNIFLFNGNFFKQIFGTPMGSKISPILCNFVLDELITTCKEKIPFHIPFIKRYVDDLILSVPENKVSDVLNTFNAQCEHLKFTVEREADNMIPFLDMLIHRGSDGILRTEWYRKPCFSNRFINFHSQHPSRMKTNLVLALKSRVTNLSHIDFRDKGLKKLRSILLENSYPIGLLNKLIFGSPFPSQFSGKQNFHKNEVRQLTLTDSDNTSVIPPKITFGSLPYIPVLTPKLINIFRNVNGLKISTRNVKTVSKLYSKTKDPFTRQESSNVVYSIPCSNCNNVYIGETSRNFHSRVISHRSDIKTNKINACALTEHALTLKHEFNFEDSCILAKESNHSKRVFLEMCLIKSSKSCINKKSDIDKLSNIYCYLLEKHQK</sequence>
<dbReference type="SUPFAM" id="SSF82771">
    <property type="entry name" value="GIY-YIG endonuclease"/>
    <property type="match status" value="1"/>
</dbReference>
<dbReference type="PROSITE" id="PS50878">
    <property type="entry name" value="RT_POL"/>
    <property type="match status" value="1"/>
</dbReference>
<dbReference type="Pfam" id="PF26215">
    <property type="entry name" value="HTH_animal"/>
    <property type="match status" value="1"/>
</dbReference>
<dbReference type="InterPro" id="IPR035901">
    <property type="entry name" value="GIY-YIG_endonuc_sf"/>
</dbReference>